<evidence type="ECO:0000313" key="2">
    <source>
        <dbReference type="EMBL" id="GAA2790586.1"/>
    </source>
</evidence>
<name>A0ABN3VC16_9PSEU</name>
<dbReference type="Gene3D" id="3.40.50.880">
    <property type="match status" value="1"/>
</dbReference>
<organism evidence="2 3">
    <name type="scientific">Saccharopolyspora taberi</name>
    <dbReference type="NCBI Taxonomy" id="60895"/>
    <lineage>
        <taxon>Bacteria</taxon>
        <taxon>Bacillati</taxon>
        <taxon>Actinomycetota</taxon>
        <taxon>Actinomycetes</taxon>
        <taxon>Pseudonocardiales</taxon>
        <taxon>Pseudonocardiaceae</taxon>
        <taxon>Saccharopolyspora</taxon>
    </lineage>
</organism>
<protein>
    <submittedName>
        <fullName evidence="2">DJ-1/PfpI family protein</fullName>
    </submittedName>
</protein>
<dbReference type="SUPFAM" id="SSF52317">
    <property type="entry name" value="Class I glutamine amidotransferase-like"/>
    <property type="match status" value="1"/>
</dbReference>
<dbReference type="Pfam" id="PF01965">
    <property type="entry name" value="DJ-1_PfpI"/>
    <property type="match status" value="1"/>
</dbReference>
<reference evidence="2 3" key="1">
    <citation type="journal article" date="2019" name="Int. J. Syst. Evol. Microbiol.">
        <title>The Global Catalogue of Microorganisms (GCM) 10K type strain sequencing project: providing services to taxonomists for standard genome sequencing and annotation.</title>
        <authorList>
            <consortium name="The Broad Institute Genomics Platform"/>
            <consortium name="The Broad Institute Genome Sequencing Center for Infectious Disease"/>
            <person name="Wu L."/>
            <person name="Ma J."/>
        </authorList>
    </citation>
    <scope>NUCLEOTIDE SEQUENCE [LARGE SCALE GENOMIC DNA]</scope>
    <source>
        <strain evidence="2 3">JCM 9383</strain>
    </source>
</reference>
<dbReference type="EMBL" id="BAAAUX010000012">
    <property type="protein sequence ID" value="GAA2790586.1"/>
    <property type="molecule type" value="Genomic_DNA"/>
</dbReference>
<comment type="caution">
    <text evidence="2">The sequence shown here is derived from an EMBL/GenBank/DDBJ whole genome shotgun (WGS) entry which is preliminary data.</text>
</comment>
<dbReference type="InterPro" id="IPR002818">
    <property type="entry name" value="DJ-1/PfpI"/>
</dbReference>
<dbReference type="Proteomes" id="UP001500979">
    <property type="component" value="Unassembled WGS sequence"/>
</dbReference>
<dbReference type="RefSeq" id="WP_344679924.1">
    <property type="nucleotide sequence ID" value="NZ_BAAAUX010000012.1"/>
</dbReference>
<dbReference type="PANTHER" id="PTHR43130">
    <property type="entry name" value="ARAC-FAMILY TRANSCRIPTIONAL REGULATOR"/>
    <property type="match status" value="1"/>
</dbReference>
<dbReference type="PANTHER" id="PTHR43130:SF2">
    <property type="entry name" value="DJ-1_PFPI DOMAIN-CONTAINING PROTEIN"/>
    <property type="match status" value="1"/>
</dbReference>
<evidence type="ECO:0000259" key="1">
    <source>
        <dbReference type="Pfam" id="PF01965"/>
    </source>
</evidence>
<accession>A0ABN3VC16</accession>
<keyword evidence="3" id="KW-1185">Reference proteome</keyword>
<dbReference type="InterPro" id="IPR052158">
    <property type="entry name" value="INH-QAR"/>
</dbReference>
<proteinExistence type="predicted"/>
<gene>
    <name evidence="2" type="ORF">GCM10010470_26590</name>
</gene>
<dbReference type="CDD" id="cd03139">
    <property type="entry name" value="GATase1_PfpI_2"/>
    <property type="match status" value="1"/>
</dbReference>
<sequence length="208" mass="21623">MHIAFVLYPGMTALDLVGPSQVLCCHPAVEAHYVAGTPDPVRTDSGLVIQPTTTFAELTAPEVLVVPGGGGWRRALDDTALVDYIATAHPAATWTTSVCSGSTLLAKAGILTGKRATTHWAVRDVLVELGAELSTDRVVFDGNVVTAAGVSAGIDMGFALAAAIWDEPTAQQFQLGLEYDPQPPFDTGSPEKAPAEMVAAIRAAVRAA</sequence>
<feature type="domain" description="DJ-1/PfpI" evidence="1">
    <location>
        <begin position="2"/>
        <end position="161"/>
    </location>
</feature>
<evidence type="ECO:0000313" key="3">
    <source>
        <dbReference type="Proteomes" id="UP001500979"/>
    </source>
</evidence>
<dbReference type="InterPro" id="IPR029062">
    <property type="entry name" value="Class_I_gatase-like"/>
</dbReference>